<dbReference type="Proteomes" id="UP000014975">
    <property type="component" value="Unassembled WGS sequence"/>
</dbReference>
<dbReference type="PANTHER" id="PTHR35866">
    <property type="entry name" value="PUTATIVE-RELATED"/>
    <property type="match status" value="1"/>
</dbReference>
<keyword evidence="2" id="KW-1185">Reference proteome</keyword>
<protein>
    <recommendedName>
        <fullName evidence="3">YkgJ family cysteine cluster protein</fullName>
    </recommendedName>
</protein>
<dbReference type="RefSeq" id="WP_020887952.1">
    <property type="nucleotide sequence ID" value="NZ_ATHI01000031.1"/>
</dbReference>
<evidence type="ECO:0008006" key="3">
    <source>
        <dbReference type="Google" id="ProtNLM"/>
    </source>
</evidence>
<dbReference type="AlphaFoldDB" id="S7UE72"/>
<dbReference type="Pfam" id="PF03692">
    <property type="entry name" value="CxxCxxCC"/>
    <property type="match status" value="1"/>
</dbReference>
<reference evidence="1 2" key="1">
    <citation type="journal article" date="2013" name="Genome Announc.">
        <title>Draft genome sequences for three mercury-methylating, sulfate-reducing bacteria.</title>
        <authorList>
            <person name="Brown S.D."/>
            <person name="Hurt R.A.Jr."/>
            <person name="Gilmour C.C."/>
            <person name="Elias D.A."/>
        </authorList>
    </citation>
    <scope>NUCLEOTIDE SEQUENCE [LARGE SCALE GENOMIC DNA]</scope>
    <source>
        <strain evidence="1 2">DSM 16529</strain>
    </source>
</reference>
<evidence type="ECO:0000313" key="1">
    <source>
        <dbReference type="EMBL" id="EPR30533.1"/>
    </source>
</evidence>
<evidence type="ECO:0000313" key="2">
    <source>
        <dbReference type="Proteomes" id="UP000014975"/>
    </source>
</evidence>
<dbReference type="PATRIC" id="fig|1121439.3.peg.2639"/>
<sequence>MATPSDIFDCRRCGHCCHGSGGIVLRPRDTRRLAAHFAVEADAFLVRYAETKSGRNRLRVRDDGYCIFFDSTLPGCGVHPARPDVCRAWPFFAGNLYDAESFVMAAEDCRGIDPDPGHEAFRRVGIAYLRDHDLVTPEDGEDMPGALKIEILGDEA</sequence>
<dbReference type="EMBL" id="ATHI01000031">
    <property type="protein sequence ID" value="EPR30533.1"/>
    <property type="molecule type" value="Genomic_DNA"/>
</dbReference>
<gene>
    <name evidence="1" type="ORF">dsat_1255</name>
</gene>
<comment type="caution">
    <text evidence="1">The sequence shown here is derived from an EMBL/GenBank/DDBJ whole genome shotgun (WGS) entry which is preliminary data.</text>
</comment>
<accession>S7UE72</accession>
<proteinExistence type="predicted"/>
<name>S7UE72_9BACT</name>
<dbReference type="OrthoDB" id="9810361at2"/>
<dbReference type="STRING" id="1121439.dsat_1255"/>
<organism evidence="1 2">
    <name type="scientific">Alkalidesulfovibrio alkalitolerans DSM 16529</name>
    <dbReference type="NCBI Taxonomy" id="1121439"/>
    <lineage>
        <taxon>Bacteria</taxon>
        <taxon>Pseudomonadati</taxon>
        <taxon>Thermodesulfobacteriota</taxon>
        <taxon>Desulfovibrionia</taxon>
        <taxon>Desulfovibrionales</taxon>
        <taxon>Desulfovibrionaceae</taxon>
        <taxon>Alkalidesulfovibrio</taxon>
    </lineage>
</organism>
<dbReference type="eggNOG" id="COG0727">
    <property type="taxonomic scope" value="Bacteria"/>
</dbReference>
<dbReference type="PANTHER" id="PTHR35866:SF1">
    <property type="entry name" value="YKGJ FAMILY CYSTEINE CLUSTER PROTEIN"/>
    <property type="match status" value="1"/>
</dbReference>
<dbReference type="InterPro" id="IPR005358">
    <property type="entry name" value="Puta_zinc/iron-chelating_dom"/>
</dbReference>